<dbReference type="EMBL" id="JAAALK010000285">
    <property type="protein sequence ID" value="KAG8066340.1"/>
    <property type="molecule type" value="Genomic_DNA"/>
</dbReference>
<dbReference type="AlphaFoldDB" id="A0A8J5SSR8"/>
<sequence>MARPKRTKTPPAPAPAPKEAAPSLGEALLLATVCMVGLPVEVQVRDGSAYAGVFHTACVDGGYGVVLKKARKITNGKDDANISLGAFVDTLVVLPDDLVQVIAKDFSLPTKDVCRTPVCDSVAASASVKTQTSSVKDLTKSNTENVSPLKQVKKCNMPGQESDISIGKGTPGILSSLSPLLLGCYFSIFFLALNLSYFSANCSYTSSVSPTGYVAPHFSCNGISSSSIVGSRDGSVTSSVLTTPTVASNVKISPPVSSATKTVMPSKITAKESKLNPCARVFSPSFVSSRPVLAAAPSVNPSYISNSITGVPTGVPVFETNSVPCGSSLSSKVIHYSNLPPVNYAVPRQYIQPTMVHNVPRLDPARIGTPYHPMQVGPTYISPSSQPGAGGKFNHVVYVHPVSQDVMHGTPVITQAWSHPPSLNTYQTSFQKFQGTTPVYVAPPVMATGNLPLVVPSPAPFVPPFQAASHPIMVPAASSMVPGKYM</sequence>
<dbReference type="InterPro" id="IPR045117">
    <property type="entry name" value="ATXN2-like"/>
</dbReference>
<evidence type="ECO:0000313" key="3">
    <source>
        <dbReference type="EMBL" id="KAG8066340.1"/>
    </source>
</evidence>
<name>A0A8J5SSR8_ZIZPA</name>
<feature type="domain" description="Ataxin 2 SM" evidence="2">
    <location>
        <begin position="27"/>
        <end position="104"/>
    </location>
</feature>
<dbReference type="GO" id="GO:0034063">
    <property type="term" value="P:stress granule assembly"/>
    <property type="evidence" value="ECO:0007669"/>
    <property type="project" value="TreeGrafter"/>
</dbReference>
<dbReference type="PANTHER" id="PTHR12854">
    <property type="entry name" value="ATAXIN 2-RELATED"/>
    <property type="match status" value="1"/>
</dbReference>
<dbReference type="OrthoDB" id="2275718at2759"/>
<accession>A0A8J5SSR8</accession>
<dbReference type="Proteomes" id="UP000729402">
    <property type="component" value="Unassembled WGS sequence"/>
</dbReference>
<feature type="region of interest" description="Disordered" evidence="1">
    <location>
        <begin position="1"/>
        <end position="20"/>
    </location>
</feature>
<protein>
    <recommendedName>
        <fullName evidence="2">Ataxin 2 SM domain-containing protein</fullName>
    </recommendedName>
</protein>
<evidence type="ECO:0000256" key="1">
    <source>
        <dbReference type="SAM" id="MobiDB-lite"/>
    </source>
</evidence>
<organism evidence="3 4">
    <name type="scientific">Zizania palustris</name>
    <name type="common">Northern wild rice</name>
    <dbReference type="NCBI Taxonomy" id="103762"/>
    <lineage>
        <taxon>Eukaryota</taxon>
        <taxon>Viridiplantae</taxon>
        <taxon>Streptophyta</taxon>
        <taxon>Embryophyta</taxon>
        <taxon>Tracheophyta</taxon>
        <taxon>Spermatophyta</taxon>
        <taxon>Magnoliopsida</taxon>
        <taxon>Liliopsida</taxon>
        <taxon>Poales</taxon>
        <taxon>Poaceae</taxon>
        <taxon>BOP clade</taxon>
        <taxon>Oryzoideae</taxon>
        <taxon>Oryzeae</taxon>
        <taxon>Zizaniinae</taxon>
        <taxon>Zizania</taxon>
    </lineage>
</organism>
<reference evidence="3" key="2">
    <citation type="submission" date="2021-02" db="EMBL/GenBank/DDBJ databases">
        <authorList>
            <person name="Kimball J.A."/>
            <person name="Haas M.W."/>
            <person name="Macchietto M."/>
            <person name="Kono T."/>
            <person name="Duquette J."/>
            <person name="Shao M."/>
        </authorList>
    </citation>
    <scope>NUCLEOTIDE SEQUENCE</scope>
    <source>
        <tissue evidence="3">Fresh leaf tissue</tissue>
    </source>
</reference>
<evidence type="ECO:0000259" key="2">
    <source>
        <dbReference type="Pfam" id="PF14438"/>
    </source>
</evidence>
<evidence type="ECO:0000313" key="4">
    <source>
        <dbReference type="Proteomes" id="UP000729402"/>
    </source>
</evidence>
<gene>
    <name evidence="3" type="ORF">GUJ93_ZPchr0004g38488</name>
</gene>
<reference evidence="3" key="1">
    <citation type="journal article" date="2021" name="bioRxiv">
        <title>Whole Genome Assembly and Annotation of Northern Wild Rice, Zizania palustris L., Supports a Whole Genome Duplication in the Zizania Genus.</title>
        <authorList>
            <person name="Haas M."/>
            <person name="Kono T."/>
            <person name="Macchietto M."/>
            <person name="Millas R."/>
            <person name="McGilp L."/>
            <person name="Shao M."/>
            <person name="Duquette J."/>
            <person name="Hirsch C.N."/>
            <person name="Kimball J."/>
        </authorList>
    </citation>
    <scope>NUCLEOTIDE SEQUENCE</scope>
    <source>
        <tissue evidence="3">Fresh leaf tissue</tissue>
    </source>
</reference>
<dbReference type="PANTHER" id="PTHR12854:SF12">
    <property type="entry name" value="POLYADENYLATE-BINDING PROTEIN INTERACTING PROTEIN"/>
    <property type="match status" value="1"/>
</dbReference>
<dbReference type="Pfam" id="PF14438">
    <property type="entry name" value="SM-ATX"/>
    <property type="match status" value="1"/>
</dbReference>
<proteinExistence type="predicted"/>
<dbReference type="GO" id="GO:0010494">
    <property type="term" value="C:cytoplasmic stress granule"/>
    <property type="evidence" value="ECO:0007669"/>
    <property type="project" value="TreeGrafter"/>
</dbReference>
<dbReference type="GO" id="GO:0003729">
    <property type="term" value="F:mRNA binding"/>
    <property type="evidence" value="ECO:0007669"/>
    <property type="project" value="TreeGrafter"/>
</dbReference>
<comment type="caution">
    <text evidence="3">The sequence shown here is derived from an EMBL/GenBank/DDBJ whole genome shotgun (WGS) entry which is preliminary data.</text>
</comment>
<dbReference type="InterPro" id="IPR025852">
    <property type="entry name" value="SM_dom_ATX"/>
</dbReference>
<keyword evidence="4" id="KW-1185">Reference proteome</keyword>